<dbReference type="FunFam" id="3.30.930.10:FF:000045">
    <property type="entry name" value="lipoyltransferase 1, mitochondrial"/>
    <property type="match status" value="1"/>
</dbReference>
<dbReference type="eggNOG" id="KOG3159">
    <property type="taxonomic scope" value="Eukaryota"/>
</dbReference>
<evidence type="ECO:0000256" key="7">
    <source>
        <dbReference type="SAM" id="MobiDB-lite"/>
    </source>
</evidence>
<dbReference type="EMBL" id="GG666487">
    <property type="protein sequence ID" value="EEN64171.1"/>
    <property type="molecule type" value="Genomic_DNA"/>
</dbReference>
<keyword evidence="8" id="KW-0472">Membrane</keyword>
<evidence type="ECO:0000256" key="3">
    <source>
        <dbReference type="ARBA" id="ARBA00008242"/>
    </source>
</evidence>
<keyword evidence="6" id="KW-1015">Disulfide bond</keyword>
<evidence type="ECO:0000256" key="5">
    <source>
        <dbReference type="ARBA" id="ARBA00022525"/>
    </source>
</evidence>
<evidence type="ECO:0000256" key="2">
    <source>
        <dbReference type="ARBA" id="ARBA00005085"/>
    </source>
</evidence>
<dbReference type="UniPathway" id="UPA00537">
    <property type="reaction ID" value="UER00595"/>
</dbReference>
<organism>
    <name type="scientific">Branchiostoma floridae</name>
    <name type="common">Florida lancelet</name>
    <name type="synonym">Amphioxus</name>
    <dbReference type="NCBI Taxonomy" id="7739"/>
    <lineage>
        <taxon>Eukaryota</taxon>
        <taxon>Metazoa</taxon>
        <taxon>Chordata</taxon>
        <taxon>Cephalochordata</taxon>
        <taxon>Leptocardii</taxon>
        <taxon>Amphioxiformes</taxon>
        <taxon>Branchiostomatidae</taxon>
        <taxon>Branchiostoma</taxon>
    </lineage>
</organism>
<keyword evidence="8" id="KW-1133">Transmembrane helix</keyword>
<keyword evidence="5" id="KW-0964">Secreted</keyword>
<dbReference type="AlphaFoldDB" id="C3Y5C4"/>
<gene>
    <name evidence="10" type="ORF">BRAFLDRAFT_125872</name>
</gene>
<dbReference type="STRING" id="7739.C3Y5C4"/>
<dbReference type="PANTHER" id="PTHR12561">
    <property type="entry name" value="LIPOATE-PROTEIN LIGASE"/>
    <property type="match status" value="1"/>
</dbReference>
<evidence type="ECO:0000256" key="1">
    <source>
        <dbReference type="ARBA" id="ARBA00004613"/>
    </source>
</evidence>
<proteinExistence type="inferred from homology"/>
<evidence type="ECO:0000313" key="10">
    <source>
        <dbReference type="EMBL" id="EEN64171.1"/>
    </source>
</evidence>
<comment type="subcellular location">
    <subcellularLocation>
        <location evidence="1">Secreted</location>
    </subcellularLocation>
</comment>
<dbReference type="Gene3D" id="3.30.930.10">
    <property type="entry name" value="Bira Bifunctional Protein, Domain 2"/>
    <property type="match status" value="1"/>
</dbReference>
<dbReference type="GO" id="GO:0009249">
    <property type="term" value="P:protein lipoylation"/>
    <property type="evidence" value="ECO:0007669"/>
    <property type="project" value="InterPro"/>
</dbReference>
<dbReference type="Gene3D" id="3.30.390.50">
    <property type="entry name" value="CO dehydrogenase flavoprotein, C-terminal domain"/>
    <property type="match status" value="1"/>
</dbReference>
<dbReference type="Pfam" id="PF14704">
    <property type="entry name" value="DERM"/>
    <property type="match status" value="1"/>
</dbReference>
<dbReference type="Pfam" id="PF21948">
    <property type="entry name" value="LplA-B_cat"/>
    <property type="match status" value="1"/>
</dbReference>
<dbReference type="GO" id="GO:0005576">
    <property type="term" value="C:extracellular region"/>
    <property type="evidence" value="ECO:0007669"/>
    <property type="project" value="UniProtKB-SubCell"/>
</dbReference>
<dbReference type="InterPro" id="IPR004562">
    <property type="entry name" value="LipoylTrfase_LipoateP_Ligase"/>
</dbReference>
<dbReference type="InterPro" id="IPR004143">
    <property type="entry name" value="BPL_LPL_catalytic"/>
</dbReference>
<reference evidence="10" key="1">
    <citation type="journal article" date="2008" name="Nature">
        <title>The amphioxus genome and the evolution of the chordate karyotype.</title>
        <authorList>
            <consortium name="US DOE Joint Genome Institute (JGI-PGF)"/>
            <person name="Putnam N.H."/>
            <person name="Butts T."/>
            <person name="Ferrier D.E.K."/>
            <person name="Furlong R.F."/>
            <person name="Hellsten U."/>
            <person name="Kawashima T."/>
            <person name="Robinson-Rechavi M."/>
            <person name="Shoguchi E."/>
            <person name="Terry A."/>
            <person name="Yu J.-K."/>
            <person name="Benito-Gutierrez E.L."/>
            <person name="Dubchak I."/>
            <person name="Garcia-Fernandez J."/>
            <person name="Gibson-Brown J.J."/>
            <person name="Grigoriev I.V."/>
            <person name="Horton A.C."/>
            <person name="de Jong P.J."/>
            <person name="Jurka J."/>
            <person name="Kapitonov V.V."/>
            <person name="Kohara Y."/>
            <person name="Kuroki Y."/>
            <person name="Lindquist E."/>
            <person name="Lucas S."/>
            <person name="Osoegawa K."/>
            <person name="Pennacchio L.A."/>
            <person name="Salamov A.A."/>
            <person name="Satou Y."/>
            <person name="Sauka-Spengler T."/>
            <person name="Schmutz J."/>
            <person name="Shin-I T."/>
            <person name="Toyoda A."/>
            <person name="Bronner-Fraser M."/>
            <person name="Fujiyama A."/>
            <person name="Holland L.Z."/>
            <person name="Holland P.W.H."/>
            <person name="Satoh N."/>
            <person name="Rokhsar D.S."/>
        </authorList>
    </citation>
    <scope>NUCLEOTIDE SEQUENCE [LARGE SCALE GENOMIC DNA]</scope>
    <source>
        <strain evidence="10">S238N-H82</strain>
        <tissue evidence="10">Testes</tissue>
    </source>
</reference>
<dbReference type="InterPro" id="IPR026645">
    <property type="entry name" value="Dermatopontin"/>
</dbReference>
<dbReference type="SUPFAM" id="SSF55681">
    <property type="entry name" value="Class II aaRS and biotin synthetases"/>
    <property type="match status" value="1"/>
</dbReference>
<sequence>MDIKLGKVLKRFTLDFALDMASLLVRAILTIAVVGLLFGQDAAFWLRRGSRRPRPRPQPRCPDPTAVLPGAQTTWDDTFTFMCPDFQVIRRIRSAYCNTARDRVWRFDCESIPGVSVFHELFWSGWVNNYGGIMNYQCPFNAIITGFKSQHNDGREDRRWNVRCSKVYDMVTFNNVLSNVTNELGLPGDYNVSDGFYLRGMHSYHDNDYGVTKTEIVGKHRKVRHKRVSEGTPSHRRCFSSAIPDSGGVNTRPKPKGIVYRSTSTDPFVNLAFEDWLYENQDFTNTDILLLWRNEPTVVIGRHQNPWSECKVKRLQELGIHLARRRSGGGTVYHDLGNLNVTFLTSRDTYRRKQNLHDLVTALKGRWPSLDLSVNKRDDLVLNDTYKLSGTAAKLGRKTAYHHCTLLCDVNTQALKDVLVSGFDGLETTATASIRSEVINLKDVDTSIDTKVLGDTIAEYFMTNHQGQMEQVCDVDPTSEALYPGVGKIAEELKSWEWVYGKTPPFNICLRKPVNGLAVPLGVYMKVKKGVIVDSYMECPLLWVSEGVIQDIGYSMRGRRFRAVDVQAGLEKSLQSYRRMSDDERQFAERLGQFIVDKLV</sequence>
<comment type="similarity">
    <text evidence="3">Belongs to the LplA family.</text>
</comment>
<evidence type="ECO:0000259" key="9">
    <source>
        <dbReference type="PROSITE" id="PS51733"/>
    </source>
</evidence>
<comment type="similarity">
    <text evidence="4">Belongs to the dermatopontin family.</text>
</comment>
<dbReference type="InParanoid" id="C3Y5C4"/>
<dbReference type="CDD" id="cd16443">
    <property type="entry name" value="LplA"/>
    <property type="match status" value="1"/>
</dbReference>
<comment type="pathway">
    <text evidence="2">Protein modification; protein lipoylation via exogenous pathway; protein N(6)-(lipoyl)lysine from lipoate: step 2/2.</text>
</comment>
<protein>
    <recommendedName>
        <fullName evidence="9">BPL/LPL catalytic domain-containing protein</fullName>
    </recommendedName>
</protein>
<dbReference type="InterPro" id="IPR045864">
    <property type="entry name" value="aa-tRNA-synth_II/BPL/LPL"/>
</dbReference>
<name>C3Y5C4_BRAFL</name>
<evidence type="ECO:0000256" key="6">
    <source>
        <dbReference type="ARBA" id="ARBA00023157"/>
    </source>
</evidence>
<feature type="region of interest" description="Disordered" evidence="7">
    <location>
        <begin position="222"/>
        <end position="250"/>
    </location>
</feature>
<dbReference type="PANTHER" id="PTHR12561:SF3">
    <property type="entry name" value="LIPOYLTRANSFERASE 1, MITOCHONDRIAL"/>
    <property type="match status" value="1"/>
</dbReference>
<evidence type="ECO:0000256" key="8">
    <source>
        <dbReference type="SAM" id="Phobius"/>
    </source>
</evidence>
<dbReference type="PROSITE" id="PS51733">
    <property type="entry name" value="BPL_LPL_CATALYTIC"/>
    <property type="match status" value="1"/>
</dbReference>
<keyword evidence="8" id="KW-0812">Transmembrane</keyword>
<evidence type="ECO:0000256" key="4">
    <source>
        <dbReference type="ARBA" id="ARBA00008712"/>
    </source>
</evidence>
<feature type="domain" description="BPL/LPL catalytic" evidence="9">
    <location>
        <begin position="283"/>
        <end position="469"/>
    </location>
</feature>
<feature type="transmembrane region" description="Helical" evidence="8">
    <location>
        <begin position="20"/>
        <end position="46"/>
    </location>
</feature>
<accession>C3Y5C4</accession>